<dbReference type="GeneID" id="28829868"/>
<dbReference type="PANTHER" id="PTHR38788:SF3">
    <property type="entry name" value="CLR5 DOMAIN-CONTAINING PROTEIN"/>
    <property type="match status" value="1"/>
</dbReference>
<feature type="region of interest" description="Disordered" evidence="1">
    <location>
        <begin position="140"/>
        <end position="165"/>
    </location>
</feature>
<feature type="domain" description="Clr5" evidence="2">
    <location>
        <begin position="37"/>
        <end position="88"/>
    </location>
</feature>
<dbReference type="Pfam" id="PF14420">
    <property type="entry name" value="Clr5"/>
    <property type="match status" value="1"/>
</dbReference>
<evidence type="ECO:0000256" key="1">
    <source>
        <dbReference type="SAM" id="MobiDB-lite"/>
    </source>
</evidence>
<evidence type="ECO:0000259" key="2">
    <source>
        <dbReference type="Pfam" id="PF14420"/>
    </source>
</evidence>
<dbReference type="EMBL" id="KQ947420">
    <property type="protein sequence ID" value="KUJ14540.1"/>
    <property type="molecule type" value="Genomic_DNA"/>
</dbReference>
<keyword evidence="4" id="KW-1185">Reference proteome</keyword>
<organism evidence="3 4">
    <name type="scientific">Mollisia scopiformis</name>
    <name type="common">Conifer needle endophyte fungus</name>
    <name type="synonym">Phialocephala scopiformis</name>
    <dbReference type="NCBI Taxonomy" id="149040"/>
    <lineage>
        <taxon>Eukaryota</taxon>
        <taxon>Fungi</taxon>
        <taxon>Dikarya</taxon>
        <taxon>Ascomycota</taxon>
        <taxon>Pezizomycotina</taxon>
        <taxon>Leotiomycetes</taxon>
        <taxon>Helotiales</taxon>
        <taxon>Mollisiaceae</taxon>
        <taxon>Mollisia</taxon>
    </lineage>
</organism>
<dbReference type="PANTHER" id="PTHR38788">
    <property type="entry name" value="CLR5 DOMAIN-CONTAINING PROTEIN"/>
    <property type="match status" value="1"/>
</dbReference>
<accession>A0A194X2X7</accession>
<proteinExistence type="predicted"/>
<dbReference type="Proteomes" id="UP000070700">
    <property type="component" value="Unassembled WGS sequence"/>
</dbReference>
<dbReference type="STRING" id="149040.A0A194X2X7"/>
<dbReference type="KEGG" id="psco:LY89DRAFT_736571"/>
<dbReference type="Gene3D" id="1.25.40.10">
    <property type="entry name" value="Tetratricopeptide repeat domain"/>
    <property type="match status" value="1"/>
</dbReference>
<dbReference type="InterPro" id="IPR011990">
    <property type="entry name" value="TPR-like_helical_dom_sf"/>
</dbReference>
<dbReference type="OrthoDB" id="5308957at2759"/>
<sequence>MSSQSALDNTLTFVPVDYTTVAGQAKAARASKAGPSNDDWERHRPLIRRLYVDEKKKLKEVATIMAQQGHNATTKMYKDRITKWKLDKKHKEADMLAILRKKAQRERIGKETRIRVRGQLLTMQQVHDYFKRKKNTRAPALYDAPTPSDVSCRTPSPAPTGSLKGRENQMTTQIQANVNNNSVTEIFVPPNAMDVATDIDWAHTENIPIQVSAEDEAIMEWTLHIMRSIASESTIPPFPSAPQALLVSERIFLTIKTYVDGCFEKGIWITDVNGFLVSRSDEILKPGDLYTYCSASLELLENGSVVEFRRMLSKAFATLDALTRFEHPRTLNSLLDVFFTLRRAGRAEIVELFRKFVFELVIELHGKQHPWVPLFRLIGMVEEELLGETITQSWTSVIGLFERILGPDHPFSIDVNFDYINRTLEGLQGMAEAEKRLRRLLTRVEEVEDVSDPRTVAIIIDLGWNLLRQRRDAEAEDLGMNVMARIEEHHVSGGAHALELVASSQYYQEKSSPAERNQRNLIQLIADAWGTSDPWAIQNMMVLERWLREWGDHDKAEALKKQITEAIGQDEIDEQTTKF</sequence>
<reference evidence="3 4" key="1">
    <citation type="submission" date="2015-10" db="EMBL/GenBank/DDBJ databases">
        <title>Full genome of DAOMC 229536 Phialocephala scopiformis, a fungal endophyte of spruce producing the potent anti-insectan compound rugulosin.</title>
        <authorList>
            <consortium name="DOE Joint Genome Institute"/>
            <person name="Walker A.K."/>
            <person name="Frasz S.L."/>
            <person name="Seifert K.A."/>
            <person name="Miller J.D."/>
            <person name="Mondo S.J."/>
            <person name="Labutti K."/>
            <person name="Lipzen A."/>
            <person name="Dockter R."/>
            <person name="Kennedy M."/>
            <person name="Grigoriev I.V."/>
            <person name="Spatafora J.W."/>
        </authorList>
    </citation>
    <scope>NUCLEOTIDE SEQUENCE [LARGE SCALE GENOMIC DNA]</scope>
    <source>
        <strain evidence="3 4">CBS 120377</strain>
    </source>
</reference>
<dbReference type="InParanoid" id="A0A194X2X7"/>
<name>A0A194X2X7_MOLSC</name>
<dbReference type="RefSeq" id="XP_018068895.1">
    <property type="nucleotide sequence ID" value="XM_018220142.1"/>
</dbReference>
<gene>
    <name evidence="3" type="ORF">LY89DRAFT_736571</name>
</gene>
<evidence type="ECO:0000313" key="3">
    <source>
        <dbReference type="EMBL" id="KUJ14540.1"/>
    </source>
</evidence>
<evidence type="ECO:0000313" key="4">
    <source>
        <dbReference type="Proteomes" id="UP000070700"/>
    </source>
</evidence>
<dbReference type="AlphaFoldDB" id="A0A194X2X7"/>
<protein>
    <recommendedName>
        <fullName evidence="2">Clr5 domain-containing protein</fullName>
    </recommendedName>
</protein>
<dbReference type="InterPro" id="IPR025676">
    <property type="entry name" value="Clr5_dom"/>
</dbReference>